<dbReference type="InterPro" id="IPR004046">
    <property type="entry name" value="GST_C"/>
</dbReference>
<proteinExistence type="predicted"/>
<feature type="domain" description="GST C-terminal" evidence="3">
    <location>
        <begin position="83"/>
        <end position="220"/>
    </location>
</feature>
<dbReference type="InterPro" id="IPR040079">
    <property type="entry name" value="Glutathione_S-Trfase"/>
</dbReference>
<dbReference type="PANTHER" id="PTHR43969:SF9">
    <property type="entry name" value="GLUTATHIONE S TRANSFERASE D10, ISOFORM A-RELATED"/>
    <property type="match status" value="1"/>
</dbReference>
<comment type="caution">
    <text evidence="4">The sequence shown here is derived from an EMBL/GenBank/DDBJ whole genome shotgun (WGS) entry which is preliminary data.</text>
</comment>
<dbReference type="SUPFAM" id="SSF52833">
    <property type="entry name" value="Thioredoxin-like"/>
    <property type="match status" value="1"/>
</dbReference>
<dbReference type="CDD" id="cd00570">
    <property type="entry name" value="GST_N_family"/>
    <property type="match status" value="1"/>
</dbReference>
<dbReference type="GO" id="GO:0004364">
    <property type="term" value="F:glutathione transferase activity"/>
    <property type="evidence" value="ECO:0007669"/>
    <property type="project" value="TreeGrafter"/>
</dbReference>
<dbReference type="InterPro" id="IPR010987">
    <property type="entry name" value="Glutathione-S-Trfase_C-like"/>
</dbReference>
<evidence type="ECO:0000313" key="4">
    <source>
        <dbReference type="EMBL" id="RCL77439.1"/>
    </source>
</evidence>
<evidence type="ECO:0000259" key="2">
    <source>
        <dbReference type="PROSITE" id="PS50404"/>
    </source>
</evidence>
<dbReference type="PANTHER" id="PTHR43969">
    <property type="entry name" value="GLUTATHIONE S TRANSFERASE D10, ISOFORM A-RELATED"/>
    <property type="match status" value="1"/>
</dbReference>
<evidence type="ECO:0000256" key="1">
    <source>
        <dbReference type="ARBA" id="ARBA00011738"/>
    </source>
</evidence>
<dbReference type="CDD" id="cd00299">
    <property type="entry name" value="GST_C_family"/>
    <property type="match status" value="1"/>
</dbReference>
<name>A0A368E020_9PROT</name>
<reference evidence="4 5" key="1">
    <citation type="journal article" date="2018" name="Microbiome">
        <title>Fine metagenomic profile of the Mediterranean stratified and mixed water columns revealed by assembly and recruitment.</title>
        <authorList>
            <person name="Haro-Moreno J.M."/>
            <person name="Lopez-Perez M."/>
            <person name="De La Torre J.R."/>
            <person name="Picazo A."/>
            <person name="Camacho A."/>
            <person name="Rodriguez-Valera F."/>
        </authorList>
    </citation>
    <scope>NUCLEOTIDE SEQUENCE [LARGE SCALE GENOMIC DNA]</scope>
    <source>
        <strain evidence="4">MED-G55</strain>
    </source>
</reference>
<dbReference type="SUPFAM" id="SSF47616">
    <property type="entry name" value="GST C-terminal domain-like"/>
    <property type="match status" value="1"/>
</dbReference>
<dbReference type="InterPro" id="IPR036282">
    <property type="entry name" value="Glutathione-S-Trfase_C_sf"/>
</dbReference>
<dbReference type="Pfam" id="PF00043">
    <property type="entry name" value="GST_C"/>
    <property type="match status" value="1"/>
</dbReference>
<organism evidence="4 5">
    <name type="scientific">PS1 clade bacterium</name>
    <dbReference type="NCBI Taxonomy" id="2175152"/>
    <lineage>
        <taxon>Bacteria</taxon>
        <taxon>Pseudomonadati</taxon>
        <taxon>Pseudomonadota</taxon>
        <taxon>Alphaproteobacteria</taxon>
        <taxon>PS1 clade</taxon>
    </lineage>
</organism>
<dbReference type="Gene3D" id="1.20.1050.10">
    <property type="match status" value="1"/>
</dbReference>
<dbReference type="GO" id="GO:0006749">
    <property type="term" value="P:glutathione metabolic process"/>
    <property type="evidence" value="ECO:0007669"/>
    <property type="project" value="TreeGrafter"/>
</dbReference>
<dbReference type="Gene3D" id="3.40.30.10">
    <property type="entry name" value="Glutaredoxin"/>
    <property type="match status" value="1"/>
</dbReference>
<evidence type="ECO:0000259" key="3">
    <source>
        <dbReference type="PROSITE" id="PS50405"/>
    </source>
</evidence>
<evidence type="ECO:0000313" key="5">
    <source>
        <dbReference type="Proteomes" id="UP000252132"/>
    </source>
</evidence>
<dbReference type="SFLD" id="SFLDS00019">
    <property type="entry name" value="Glutathione_Transferase_(cytos"/>
    <property type="match status" value="1"/>
</dbReference>
<dbReference type="InterPro" id="IPR036249">
    <property type="entry name" value="Thioredoxin-like_sf"/>
</dbReference>
<feature type="domain" description="GST N-terminal" evidence="2">
    <location>
        <begin position="1"/>
        <end position="78"/>
    </location>
</feature>
<sequence length="225" mass="25805">MATLFHNPLCPFSRKIRLIMGEKKFAADMVEERPWERRLDFLMLNPSGEVPVLEGEVGTIAGHYAISEWLEEKGGAAKLFPDSGLGRAEVRRLISWFDDKFHKEVGSLIIHEKIDRRFMNHEQGGGTPDMENVRIGLHNLKIHLEYICYLLSQRDWLAGQELSLADITAAAHLSCLDYTGDVAWREWPDAREWYAKLKSRPSFRSLLSDHLAGLRPASHYTDLDF</sequence>
<dbReference type="PROSITE" id="PS50405">
    <property type="entry name" value="GST_CTER"/>
    <property type="match status" value="1"/>
</dbReference>
<dbReference type="SFLD" id="SFLDG00358">
    <property type="entry name" value="Main_(cytGST)"/>
    <property type="match status" value="1"/>
</dbReference>
<comment type="subunit">
    <text evidence="1">Homodimer.</text>
</comment>
<accession>A0A368E020</accession>
<dbReference type="Pfam" id="PF13409">
    <property type="entry name" value="GST_N_2"/>
    <property type="match status" value="1"/>
</dbReference>
<gene>
    <name evidence="4" type="ORF">DBW69_03205</name>
</gene>
<dbReference type="PROSITE" id="PS50404">
    <property type="entry name" value="GST_NTER"/>
    <property type="match status" value="1"/>
</dbReference>
<dbReference type="EMBL" id="QOQF01000008">
    <property type="protein sequence ID" value="RCL77439.1"/>
    <property type="molecule type" value="Genomic_DNA"/>
</dbReference>
<keyword evidence="4" id="KW-0808">Transferase</keyword>
<dbReference type="InterPro" id="IPR004045">
    <property type="entry name" value="Glutathione_S-Trfase_N"/>
</dbReference>
<protein>
    <submittedName>
        <fullName evidence="4">Glutathione S-transferase family protein</fullName>
    </submittedName>
</protein>
<dbReference type="Proteomes" id="UP000252132">
    <property type="component" value="Unassembled WGS sequence"/>
</dbReference>
<dbReference type="AlphaFoldDB" id="A0A368E020"/>